<evidence type="ECO:0000256" key="1">
    <source>
        <dbReference type="SAM" id="MobiDB-lite"/>
    </source>
</evidence>
<dbReference type="PROSITE" id="PS51257">
    <property type="entry name" value="PROKAR_LIPOPROTEIN"/>
    <property type="match status" value="1"/>
</dbReference>
<evidence type="ECO:0000256" key="2">
    <source>
        <dbReference type="SAM" id="SignalP"/>
    </source>
</evidence>
<feature type="compositionally biased region" description="Low complexity" evidence="1">
    <location>
        <begin position="52"/>
        <end position="64"/>
    </location>
</feature>
<evidence type="ECO:0008006" key="5">
    <source>
        <dbReference type="Google" id="ProtNLM"/>
    </source>
</evidence>
<sequence length="79" mass="8580">MKKLTFILAISTLSLIAVSCTADDLEIQQDVNNKEIIVDDFDYSLADRDSQTTTQDTVATTSAVGDSDTNPIVTLPKKD</sequence>
<organism evidence="3 4">
    <name type="scientific">Flavobacterium sediminis</name>
    <dbReference type="NCBI Taxonomy" id="2201181"/>
    <lineage>
        <taxon>Bacteria</taxon>
        <taxon>Pseudomonadati</taxon>
        <taxon>Bacteroidota</taxon>
        <taxon>Flavobacteriia</taxon>
        <taxon>Flavobacteriales</taxon>
        <taxon>Flavobacteriaceae</taxon>
        <taxon>Flavobacterium</taxon>
    </lineage>
</organism>
<dbReference type="Proteomes" id="UP000245429">
    <property type="component" value="Chromosome"/>
</dbReference>
<feature type="region of interest" description="Disordered" evidence="1">
    <location>
        <begin position="52"/>
        <end position="79"/>
    </location>
</feature>
<feature type="chain" id="PRO_5016043774" description="Secreted protein" evidence="2">
    <location>
        <begin position="23"/>
        <end position="79"/>
    </location>
</feature>
<evidence type="ECO:0000313" key="3">
    <source>
        <dbReference type="EMBL" id="AWM13559.1"/>
    </source>
</evidence>
<feature type="signal peptide" evidence="2">
    <location>
        <begin position="1"/>
        <end position="22"/>
    </location>
</feature>
<dbReference type="OrthoDB" id="1450227at2"/>
<keyword evidence="4" id="KW-1185">Reference proteome</keyword>
<keyword evidence="2" id="KW-0732">Signal</keyword>
<evidence type="ECO:0000313" key="4">
    <source>
        <dbReference type="Proteomes" id="UP000245429"/>
    </source>
</evidence>
<dbReference type="RefSeq" id="WP_109568927.1">
    <property type="nucleotide sequence ID" value="NZ_CP029463.1"/>
</dbReference>
<dbReference type="EMBL" id="CP029463">
    <property type="protein sequence ID" value="AWM13559.1"/>
    <property type="molecule type" value="Genomic_DNA"/>
</dbReference>
<dbReference type="AlphaFoldDB" id="A0A2U8QTZ7"/>
<accession>A0A2U8QTZ7</accession>
<dbReference type="KEGG" id="fse:DI487_06595"/>
<gene>
    <name evidence="3" type="ORF">DI487_06595</name>
</gene>
<name>A0A2U8QTZ7_9FLAO</name>
<reference evidence="3 4" key="1">
    <citation type="submission" date="2018-05" db="EMBL/GenBank/DDBJ databases">
        <title>Flavobacterium sp. MEBiC07310.</title>
        <authorList>
            <person name="Baek K."/>
        </authorList>
    </citation>
    <scope>NUCLEOTIDE SEQUENCE [LARGE SCALE GENOMIC DNA]</scope>
    <source>
        <strain evidence="3 4">MEBiC07310</strain>
    </source>
</reference>
<proteinExistence type="predicted"/>
<protein>
    <recommendedName>
        <fullName evidence="5">Secreted protein</fullName>
    </recommendedName>
</protein>